<organism evidence="1 2">
    <name type="scientific">Steinernema carpocapsae</name>
    <name type="common">Entomopathogenic nematode</name>
    <dbReference type="NCBI Taxonomy" id="34508"/>
    <lineage>
        <taxon>Eukaryota</taxon>
        <taxon>Metazoa</taxon>
        <taxon>Ecdysozoa</taxon>
        <taxon>Nematoda</taxon>
        <taxon>Chromadorea</taxon>
        <taxon>Rhabditida</taxon>
        <taxon>Tylenchina</taxon>
        <taxon>Panagrolaimomorpha</taxon>
        <taxon>Strongyloidoidea</taxon>
        <taxon>Steinernematidae</taxon>
        <taxon>Steinernema</taxon>
    </lineage>
</organism>
<dbReference type="EMBL" id="CM016762">
    <property type="protein sequence ID" value="TMS39487.1"/>
    <property type="molecule type" value="Genomic_DNA"/>
</dbReference>
<sequence>MKSIFAETVVQNRVRSPLIIKSDMLPRRVLQEHSSQLFRFLLEAQILSLRFHLKSSAETVSQVDQAFRGGHSNPELQLQIHHKRLQQFLHLRNSTKISRSKTAFGNHCLSAHERHSRLSRASNQESFWISIQKCRRSCQQNKIKDEERLSTDYVKAQTVRNCVSLIKHSAFCH</sequence>
<evidence type="ECO:0000313" key="2">
    <source>
        <dbReference type="Proteomes" id="UP000298663"/>
    </source>
</evidence>
<name>A0A4U8V5W4_STECR</name>
<proteinExistence type="predicted"/>
<dbReference type="EMBL" id="AZBU02000001">
    <property type="protein sequence ID" value="TMS39487.1"/>
    <property type="molecule type" value="Genomic_DNA"/>
</dbReference>
<accession>A0A4U8V5W4</accession>
<keyword evidence="2" id="KW-1185">Reference proteome</keyword>
<reference evidence="1 2" key="1">
    <citation type="journal article" date="2015" name="Genome Biol.">
        <title>Comparative genomics of Steinernema reveals deeply conserved gene regulatory networks.</title>
        <authorList>
            <person name="Dillman A.R."/>
            <person name="Macchietto M."/>
            <person name="Porter C.F."/>
            <person name="Rogers A."/>
            <person name="Williams B."/>
            <person name="Antoshechkin I."/>
            <person name="Lee M.M."/>
            <person name="Goodwin Z."/>
            <person name="Lu X."/>
            <person name="Lewis E.E."/>
            <person name="Goodrich-Blair H."/>
            <person name="Stock S.P."/>
            <person name="Adams B.J."/>
            <person name="Sternberg P.W."/>
            <person name="Mortazavi A."/>
        </authorList>
    </citation>
    <scope>NUCLEOTIDE SEQUENCE [LARGE SCALE GENOMIC DNA]</scope>
    <source>
        <strain evidence="1 2">ALL</strain>
    </source>
</reference>
<protein>
    <submittedName>
        <fullName evidence="1">Uncharacterized protein</fullName>
    </submittedName>
</protein>
<gene>
    <name evidence="1" type="ORF">L596_006000</name>
</gene>
<evidence type="ECO:0000313" key="1">
    <source>
        <dbReference type="EMBL" id="TMS39487.1"/>
    </source>
</evidence>
<comment type="caution">
    <text evidence="1">The sequence shown here is derived from an EMBL/GenBank/DDBJ whole genome shotgun (WGS) entry which is preliminary data.</text>
</comment>
<reference evidence="1 2" key="2">
    <citation type="journal article" date="2019" name="G3 (Bethesda)">
        <title>Hybrid Assembly of the Genome of the Entomopathogenic Nematode Steinernema carpocapsae Identifies the X-Chromosome.</title>
        <authorList>
            <person name="Serra L."/>
            <person name="Macchietto M."/>
            <person name="Macias-Munoz A."/>
            <person name="McGill C.J."/>
            <person name="Rodriguez I.M."/>
            <person name="Rodriguez B."/>
            <person name="Murad R."/>
            <person name="Mortazavi A."/>
        </authorList>
    </citation>
    <scope>NUCLEOTIDE SEQUENCE [LARGE SCALE GENOMIC DNA]</scope>
    <source>
        <strain evidence="1 2">ALL</strain>
    </source>
</reference>
<dbReference type="AlphaFoldDB" id="A0A4U8V5W4"/>
<dbReference type="Proteomes" id="UP000298663">
    <property type="component" value="Chromosome X"/>
</dbReference>